<proteinExistence type="predicted"/>
<accession>A0A8H6Z4D0</accession>
<gene>
    <name evidence="4" type="ORF">MVEN_00296100</name>
</gene>
<evidence type="ECO:0000256" key="2">
    <source>
        <dbReference type="SAM" id="MobiDB-lite"/>
    </source>
</evidence>
<keyword evidence="1" id="KW-0175">Coiled coil</keyword>
<name>A0A8H6Z4D0_9AGAR</name>
<protein>
    <submittedName>
        <fullName evidence="4">G domain-containing protein</fullName>
    </submittedName>
</protein>
<dbReference type="GO" id="GO:0005525">
    <property type="term" value="F:GTP binding"/>
    <property type="evidence" value="ECO:0007669"/>
    <property type="project" value="InterPro"/>
</dbReference>
<feature type="coiled-coil region" evidence="1">
    <location>
        <begin position="361"/>
        <end position="427"/>
    </location>
</feature>
<evidence type="ECO:0000259" key="3">
    <source>
        <dbReference type="Pfam" id="PF01926"/>
    </source>
</evidence>
<sequence length="449" mass="50653">MHLPLGSDIDHASIHDTARGPTEDEVVIAVMGGTGTGKSSFIKLVTGNSSVEVGESLESETFDVKDFQFADHTTGRKVRIVDTPGFDDSRSGVTDTDILKKIADYLLHQYDNNRKLNGLIYLHRISDPRFGGQSARNLRMFKELCGAQNYKNVVILTTFWSQVDKSQGPRREEQLRSQFFRPLVEGGARCMRHHQTFDDAGEVLSHIYSLVPVNLQITEEIRVQGKTLENTAAGAVLREEVEGYIAKHNEEMEDLQAQMATLDRDNVEARRALEEERANIQQQLAQRESEFLMLKKGLGAERKPRRRPKHKREGMPQLDPQANVPGNSVLAPKSETDARIRGQIRVDGEGSVNSMVGTVRREEVHELLAAQEMEIARLKGEISAINRSNGDARRIAEEEQAKMQQQLARFQSKASKLKKALDDEEKNRGWFPNWIIQLLLLPVRLFTGH</sequence>
<dbReference type="InterPro" id="IPR027417">
    <property type="entry name" value="P-loop_NTPase"/>
</dbReference>
<evidence type="ECO:0000313" key="5">
    <source>
        <dbReference type="Proteomes" id="UP000620124"/>
    </source>
</evidence>
<comment type="caution">
    <text evidence="4">The sequence shown here is derived from an EMBL/GenBank/DDBJ whole genome shotgun (WGS) entry which is preliminary data.</text>
</comment>
<feature type="region of interest" description="Disordered" evidence="2">
    <location>
        <begin position="298"/>
        <end position="331"/>
    </location>
</feature>
<feature type="coiled-coil region" evidence="1">
    <location>
        <begin position="238"/>
        <end position="290"/>
    </location>
</feature>
<dbReference type="AlphaFoldDB" id="A0A8H6Z4D0"/>
<organism evidence="4 5">
    <name type="scientific">Mycena venus</name>
    <dbReference type="NCBI Taxonomy" id="2733690"/>
    <lineage>
        <taxon>Eukaryota</taxon>
        <taxon>Fungi</taxon>
        <taxon>Dikarya</taxon>
        <taxon>Basidiomycota</taxon>
        <taxon>Agaricomycotina</taxon>
        <taxon>Agaricomycetes</taxon>
        <taxon>Agaricomycetidae</taxon>
        <taxon>Agaricales</taxon>
        <taxon>Marasmiineae</taxon>
        <taxon>Mycenaceae</taxon>
        <taxon>Mycena</taxon>
    </lineage>
</organism>
<keyword evidence="5" id="KW-1185">Reference proteome</keyword>
<dbReference type="Pfam" id="PF01926">
    <property type="entry name" value="MMR_HSR1"/>
    <property type="match status" value="1"/>
</dbReference>
<feature type="domain" description="G" evidence="3">
    <location>
        <begin position="28"/>
        <end position="116"/>
    </location>
</feature>
<dbReference type="InterPro" id="IPR006073">
    <property type="entry name" value="GTP-bd"/>
</dbReference>
<evidence type="ECO:0000256" key="1">
    <source>
        <dbReference type="SAM" id="Coils"/>
    </source>
</evidence>
<dbReference type="EMBL" id="JACAZI010000002">
    <property type="protein sequence ID" value="KAF7369651.1"/>
    <property type="molecule type" value="Genomic_DNA"/>
</dbReference>
<dbReference type="OrthoDB" id="2614383at2759"/>
<reference evidence="4" key="1">
    <citation type="submission" date="2020-05" db="EMBL/GenBank/DDBJ databases">
        <title>Mycena genomes resolve the evolution of fungal bioluminescence.</title>
        <authorList>
            <person name="Tsai I.J."/>
        </authorList>
    </citation>
    <scope>NUCLEOTIDE SEQUENCE</scope>
    <source>
        <strain evidence="4">CCC161011</strain>
    </source>
</reference>
<evidence type="ECO:0000313" key="4">
    <source>
        <dbReference type="EMBL" id="KAF7369651.1"/>
    </source>
</evidence>
<dbReference type="SUPFAM" id="SSF52540">
    <property type="entry name" value="P-loop containing nucleoside triphosphate hydrolases"/>
    <property type="match status" value="1"/>
</dbReference>
<dbReference type="Gene3D" id="3.40.50.300">
    <property type="entry name" value="P-loop containing nucleotide triphosphate hydrolases"/>
    <property type="match status" value="1"/>
</dbReference>
<dbReference type="Proteomes" id="UP000620124">
    <property type="component" value="Unassembled WGS sequence"/>
</dbReference>
<feature type="compositionally biased region" description="Basic residues" evidence="2">
    <location>
        <begin position="303"/>
        <end position="312"/>
    </location>
</feature>